<reference evidence="2 5" key="2">
    <citation type="submission" date="2022-03" db="EMBL/GenBank/DDBJ databases">
        <title>Taxonomic description of new species and reclassification of some bacterial strains.</title>
        <authorList>
            <person name="Ndongo S."/>
        </authorList>
    </citation>
    <scope>NUCLEOTIDE SEQUENCE [LARGE SCALE GENOMIC DNA]</scope>
    <source>
        <strain evidence="2 5">Marseille-P6666</strain>
    </source>
</reference>
<evidence type="ECO:0000256" key="1">
    <source>
        <dbReference type="SAM" id="Phobius"/>
    </source>
</evidence>
<dbReference type="GeneID" id="84024557"/>
<reference evidence="3" key="1">
    <citation type="submission" date="2018-05" db="EMBL/GenBank/DDBJ databases">
        <title>Complete genome sequnece of Akkermansia muciniphila EB-AMDK-40.</title>
        <authorList>
            <person name="Nam Y.-D."/>
            <person name="Chung W.-H."/>
            <person name="Park Y.S."/>
            <person name="Kang J."/>
        </authorList>
    </citation>
    <scope>NUCLEOTIDE SEQUENCE</scope>
    <source>
        <strain evidence="3">EB-AMDK-40</strain>
    </source>
</reference>
<dbReference type="EMBL" id="JAMGSI010000002">
    <property type="protein sequence ID" value="MCL6657993.1"/>
    <property type="molecule type" value="Genomic_DNA"/>
</dbReference>
<dbReference type="Proteomes" id="UP000642553">
    <property type="component" value="Chromosome"/>
</dbReference>
<dbReference type="Proteomes" id="UP001202031">
    <property type="component" value="Unassembled WGS sequence"/>
</dbReference>
<evidence type="ECO:0000313" key="2">
    <source>
        <dbReference type="EMBL" id="MCL6657993.1"/>
    </source>
</evidence>
<accession>A0AAE6W1X2</accession>
<dbReference type="RefSeq" id="WP_102722842.1">
    <property type="nucleotide sequence ID" value="NZ_CP029701.1"/>
</dbReference>
<evidence type="ECO:0000313" key="5">
    <source>
        <dbReference type="Proteomes" id="UP001202031"/>
    </source>
</evidence>
<dbReference type="AlphaFoldDB" id="A0AAE6W1X2"/>
<keyword evidence="1" id="KW-0812">Transmembrane</keyword>
<organism evidence="3 4">
    <name type="scientific">Akkermansia massiliensis</name>
    <dbReference type="NCBI Taxonomy" id="2927224"/>
    <lineage>
        <taxon>Bacteria</taxon>
        <taxon>Pseudomonadati</taxon>
        <taxon>Verrucomicrobiota</taxon>
        <taxon>Verrucomicrobiia</taxon>
        <taxon>Verrucomicrobiales</taxon>
        <taxon>Akkermansiaceae</taxon>
        <taxon>Akkermansia</taxon>
    </lineage>
</organism>
<feature type="transmembrane region" description="Helical" evidence="1">
    <location>
        <begin position="91"/>
        <end position="108"/>
    </location>
</feature>
<feature type="transmembrane region" description="Helical" evidence="1">
    <location>
        <begin position="179"/>
        <end position="202"/>
    </location>
</feature>
<evidence type="ECO:0000313" key="4">
    <source>
        <dbReference type="Proteomes" id="UP000642553"/>
    </source>
</evidence>
<evidence type="ECO:0000313" key="3">
    <source>
        <dbReference type="EMBL" id="QHV62502.1"/>
    </source>
</evidence>
<feature type="transmembrane region" description="Helical" evidence="1">
    <location>
        <begin position="120"/>
        <end position="138"/>
    </location>
</feature>
<gene>
    <name evidence="3" type="ORF">DMI76_03540</name>
    <name evidence="2" type="ORF">M8N44_11805</name>
</gene>
<feature type="transmembrane region" description="Helical" evidence="1">
    <location>
        <begin position="15"/>
        <end position="37"/>
    </location>
</feature>
<keyword evidence="1" id="KW-1133">Transmembrane helix</keyword>
<protein>
    <submittedName>
        <fullName evidence="3">Uncharacterized protein</fullName>
    </submittedName>
</protein>
<dbReference type="EMBL" id="CP029701">
    <property type="protein sequence ID" value="QHV62502.1"/>
    <property type="molecule type" value="Genomic_DNA"/>
</dbReference>
<sequence>MNQHAPFLHPYDGMIPLPVAGYVLGAVLLLVHLYALVKRQQVQAFLLASPRNHLLAQVLLAIGLFWFFLLVAPEGLGVLSYFRVGLAEFEGIRWLLQLACPVFLVLMVTQVKNLLFPRALGIFGLMVAAPLLSAAFLQDPVTRLLIPIWCYIVIFLSLLWIGKPYLYRDMVNKICSKPAWWTPLCLGGMAYGAAILLCAVLWW</sequence>
<name>A0AAE6W1X2_9BACT</name>
<keyword evidence="1" id="KW-0472">Membrane</keyword>
<proteinExistence type="predicted"/>
<feature type="transmembrane region" description="Helical" evidence="1">
    <location>
        <begin position="144"/>
        <end position="167"/>
    </location>
</feature>
<feature type="transmembrane region" description="Helical" evidence="1">
    <location>
        <begin position="58"/>
        <end position="79"/>
    </location>
</feature>
<keyword evidence="5" id="KW-1185">Reference proteome</keyword>